<dbReference type="GO" id="GO:0008270">
    <property type="term" value="F:zinc ion binding"/>
    <property type="evidence" value="ECO:0007669"/>
    <property type="project" value="UniProtKB-KW"/>
</dbReference>
<keyword evidence="13" id="KW-0408">Iron</keyword>
<proteinExistence type="inferred from homology"/>
<evidence type="ECO:0000256" key="7">
    <source>
        <dbReference type="ARBA" id="ARBA00022723"/>
    </source>
</evidence>
<dbReference type="GO" id="GO:0005634">
    <property type="term" value="C:nucleus"/>
    <property type="evidence" value="ECO:0007669"/>
    <property type="project" value="UniProtKB-SubCell"/>
</dbReference>
<dbReference type="PANTHER" id="PTHR23123">
    <property type="entry name" value="PHD/F-BOX CONTAINING PROTEIN"/>
    <property type="match status" value="1"/>
</dbReference>
<dbReference type="InterPro" id="IPR041070">
    <property type="entry name" value="JHD"/>
</dbReference>
<comment type="function">
    <text evidence="2">Histone demethylase that specifically demethylates 'Lys-36' of histone H3, thereby playing a central role in histone code.</text>
</comment>
<feature type="compositionally biased region" description="Acidic residues" evidence="20">
    <location>
        <begin position="332"/>
        <end position="346"/>
    </location>
</feature>
<dbReference type="SMART" id="SM00249">
    <property type="entry name" value="PHD"/>
    <property type="match status" value="1"/>
</dbReference>
<dbReference type="SUPFAM" id="SSF51197">
    <property type="entry name" value="Clavaminate synthase-like"/>
    <property type="match status" value="1"/>
</dbReference>
<feature type="compositionally biased region" description="Polar residues" evidence="20">
    <location>
        <begin position="110"/>
        <end position="122"/>
    </location>
</feature>
<evidence type="ECO:0000256" key="16">
    <source>
        <dbReference type="ARBA" id="ARBA00023242"/>
    </source>
</evidence>
<keyword evidence="8 19" id="KW-0863">Zinc-finger</keyword>
<evidence type="ECO:0000256" key="20">
    <source>
        <dbReference type="SAM" id="MobiDB-lite"/>
    </source>
</evidence>
<feature type="compositionally biased region" description="Low complexity" evidence="20">
    <location>
        <begin position="36"/>
        <end position="54"/>
    </location>
</feature>
<comment type="subcellular location">
    <subcellularLocation>
        <location evidence="3">Nucleus</location>
    </subcellularLocation>
</comment>
<evidence type="ECO:0000256" key="17">
    <source>
        <dbReference type="ARBA" id="ARBA00031083"/>
    </source>
</evidence>
<keyword evidence="9" id="KW-0862">Zinc</keyword>
<dbReference type="GO" id="GO:0140680">
    <property type="term" value="F:histone H3K36me/H3K36me2 demethylase activity"/>
    <property type="evidence" value="ECO:0007669"/>
    <property type="project" value="UniProtKB-EC"/>
</dbReference>
<evidence type="ECO:0000256" key="4">
    <source>
        <dbReference type="ARBA" id="ARBA00008037"/>
    </source>
</evidence>
<feature type="region of interest" description="Disordered" evidence="20">
    <location>
        <begin position="981"/>
        <end position="1030"/>
    </location>
</feature>
<comment type="similarity">
    <text evidence="4">Belongs to the JHDM1 histone demethylase family.</text>
</comment>
<organism evidence="23 24">
    <name type="scientific">Lithohypha guttulata</name>
    <dbReference type="NCBI Taxonomy" id="1690604"/>
    <lineage>
        <taxon>Eukaryota</taxon>
        <taxon>Fungi</taxon>
        <taxon>Dikarya</taxon>
        <taxon>Ascomycota</taxon>
        <taxon>Pezizomycotina</taxon>
        <taxon>Eurotiomycetes</taxon>
        <taxon>Chaetothyriomycetidae</taxon>
        <taxon>Chaetothyriales</taxon>
        <taxon>Trichomeriaceae</taxon>
        <taxon>Lithohypha</taxon>
    </lineage>
</organism>
<feature type="compositionally biased region" description="Basic and acidic residues" evidence="20">
    <location>
        <begin position="982"/>
        <end position="1002"/>
    </location>
</feature>
<feature type="region of interest" description="Disordered" evidence="20">
    <location>
        <begin position="1"/>
        <end position="66"/>
    </location>
</feature>
<feature type="region of interest" description="Disordered" evidence="20">
    <location>
        <begin position="271"/>
        <end position="376"/>
    </location>
</feature>
<evidence type="ECO:0000256" key="5">
    <source>
        <dbReference type="ARBA" id="ARBA00013246"/>
    </source>
</evidence>
<feature type="compositionally biased region" description="Polar residues" evidence="20">
    <location>
        <begin position="1401"/>
        <end position="1411"/>
    </location>
</feature>
<dbReference type="EMBL" id="JAVRRJ010000004">
    <property type="protein sequence ID" value="KAK5085320.1"/>
    <property type="molecule type" value="Genomic_DNA"/>
</dbReference>
<evidence type="ECO:0000313" key="23">
    <source>
        <dbReference type="EMBL" id="KAK5085320.1"/>
    </source>
</evidence>
<feature type="domain" description="PHD-type" evidence="21">
    <location>
        <begin position="393"/>
        <end position="452"/>
    </location>
</feature>
<keyword evidence="11" id="KW-0223">Dioxygenase</keyword>
<evidence type="ECO:0000256" key="3">
    <source>
        <dbReference type="ARBA" id="ARBA00004123"/>
    </source>
</evidence>
<evidence type="ECO:0000256" key="14">
    <source>
        <dbReference type="ARBA" id="ARBA00023015"/>
    </source>
</evidence>
<evidence type="ECO:0000256" key="11">
    <source>
        <dbReference type="ARBA" id="ARBA00022964"/>
    </source>
</evidence>
<keyword evidence="7" id="KW-0479">Metal-binding</keyword>
<feature type="region of interest" description="Disordered" evidence="20">
    <location>
        <begin position="1322"/>
        <end position="1358"/>
    </location>
</feature>
<evidence type="ECO:0000256" key="15">
    <source>
        <dbReference type="ARBA" id="ARBA00023163"/>
    </source>
</evidence>
<dbReference type="CDD" id="cd15517">
    <property type="entry name" value="PHD_TCF19_like"/>
    <property type="match status" value="1"/>
</dbReference>
<dbReference type="InterPro" id="IPR001965">
    <property type="entry name" value="Znf_PHD"/>
</dbReference>
<feature type="compositionally biased region" description="Polar residues" evidence="20">
    <location>
        <begin position="292"/>
        <end position="316"/>
    </location>
</feature>
<accession>A0AAN7YGM6</accession>
<dbReference type="Pfam" id="PF02373">
    <property type="entry name" value="JmjC"/>
    <property type="match status" value="1"/>
</dbReference>
<keyword evidence="16" id="KW-0539">Nucleus</keyword>
<dbReference type="InterPro" id="IPR050690">
    <property type="entry name" value="JHDM1_Histone_Demethylase"/>
</dbReference>
<protein>
    <recommendedName>
        <fullName evidence="6">JmjC domain-containing histone demethylation protein 1</fullName>
        <ecNumber evidence="5">1.14.11.27</ecNumber>
    </recommendedName>
    <alternativeName>
        <fullName evidence="17">[Histone-H3]-lysine-36 demethylase 1</fullName>
    </alternativeName>
</protein>
<evidence type="ECO:0000256" key="9">
    <source>
        <dbReference type="ARBA" id="ARBA00022833"/>
    </source>
</evidence>
<keyword evidence="14" id="KW-0805">Transcription regulation</keyword>
<evidence type="ECO:0000256" key="1">
    <source>
        <dbReference type="ARBA" id="ARBA00001954"/>
    </source>
</evidence>
<feature type="domain" description="JmjC" evidence="22">
    <location>
        <begin position="665"/>
        <end position="824"/>
    </location>
</feature>
<name>A0AAN7YGM6_9EURO</name>
<dbReference type="PROSITE" id="PS01359">
    <property type="entry name" value="ZF_PHD_1"/>
    <property type="match status" value="1"/>
</dbReference>
<dbReference type="Gene3D" id="2.60.120.650">
    <property type="entry name" value="Cupin"/>
    <property type="match status" value="2"/>
</dbReference>
<feature type="compositionally biased region" description="Basic and acidic residues" evidence="20">
    <location>
        <begin position="1210"/>
        <end position="1223"/>
    </location>
</feature>
<sequence>MPTSTAWRRRDESTPRRGSSPARPAADSIERLSPEPYAAATYTYPATPPSTHYASRARKESGSNSLQGLGLSHTVLTDRPVADHDHLYLDSNGRAHLGAKFKSPKHNESLSRPTTSRNTATQYRGPPKRSHTRAASSMSIDDLANIAIATSPHFNNSNSNFSFSGSPLFPTTSRPSTSYMNGYSLESFDRPAKRIKSERLYSTEWSIQDERPRSSYAQSEDARKEEAELLLGIQKGFSFKHVVEERKPIVAKIEPIQEETLLLDIDESAPAKVPTEEQAQQPTASEGVAAPESSTLQPQEDSITPVITNESTSDTILMTDADSQDVVQKEEDIQEPQPDDEMEQEEYVPSIQAATGTAEDDQKPSENPEASLPAVPAIASAPKPKRIPVEATQHVCPACNQINSNASEGESTIQWINCEGSCNRWFHIPCAGFTGQGVKKIAKFICPDCEPEHGQTTYTRTSSRARTTLDYAALNEGVALSNDDDTLHHFVPRFKNGSLQYHRDNFARIRPELLTQDLWENFDGMKRPFVVPALWNPRFGEPESSCEPTEGRRILDDAAKSFIRFTDNGEETDSQDVTEQIEDGINPLQFPEEQVIDVDQDYLDMVMPRGLTVPQVAELYGPDEDVPVIDVKTQETKGSFTLRKWATYYAERGIKEIKNVISLEVSHSRLGRLIRRPKVVRDVDLEDQVWDAESRVASSKRPVAFYCLMSVGDSYTDFHIDFGGSSVYYHILKGRKTFFFIPPEDKYLKEYEKWNNTPNQKQIWLGDWCNGNVTRVDLYPGDTAFIPAGWIHSVWTPEDSLVIGGNFLTRYDLDMQLKIANIERANGVPAKFRYPFFQKVMWYTLIKYLEDDPVPEDVIDDFEDDSEYRYLRALPVWQDQDNTSPEFEPDDSEYNARNYSKSELRGLPALRDYLYRTARIHAELPVVPGVSKEQGKKVKASIPKGHGDPFQLICLFAVWVAWKRGNEVAPDWLHIDPITQDHGTKERSRKAEKIRIPPERASTRRIRPTSPASTERQDTPDTDDASPATSDSTKFLWRRIACAACRKKKLPCRHPYGLKLEETAQQTLEKPRSYANVNIDVAKLARATQQAPVASVVNSVEGPAAPLSAPQITPPASTLDESAMEISINTDLAQAALERMSSQPSESNGPTMNGVASTPNSAKKGRSKACDDCRKSKRRCVHDEHGRVDPAKAAEPSKPRGSTSSKRPVRLSDDHLPKRQKTEDDFAVDASVIDPALIGSIDPSLGLQLNHFRSGSDVSAFAPSIEHRDNHVAPIQPPVQHVEPAFDPALVDPALMQPITETPATAPNYPSDAPPMVFPKLSTTSAGTPDVDKSFSPITAEDATDVTSKRESEEQQLPIIKPEVDANTIVVSTAQALTNGISHSETGQEVDSNSKQENHSQNKSGTVGSTFTKREPLSPSNHRANHRASPVSDAALLERRNGSRTNSETSPLAIKRETESPETKRDMSTTKILEFSRADTAISDVSCLEGNASEKLARELQAQEHGLRRRPGVRIS</sequence>
<evidence type="ECO:0000256" key="19">
    <source>
        <dbReference type="PROSITE-ProRule" id="PRU00146"/>
    </source>
</evidence>
<dbReference type="InterPro" id="IPR011011">
    <property type="entry name" value="Znf_FYVE_PHD"/>
</dbReference>
<evidence type="ECO:0000256" key="18">
    <source>
        <dbReference type="ARBA" id="ARBA00047915"/>
    </source>
</evidence>
<evidence type="ECO:0000259" key="22">
    <source>
        <dbReference type="PROSITE" id="PS51184"/>
    </source>
</evidence>
<keyword evidence="24" id="KW-1185">Reference proteome</keyword>
<dbReference type="PROSITE" id="PS51184">
    <property type="entry name" value="JMJC"/>
    <property type="match status" value="1"/>
</dbReference>
<evidence type="ECO:0000259" key="21">
    <source>
        <dbReference type="PROSITE" id="PS50016"/>
    </source>
</evidence>
<evidence type="ECO:0000256" key="6">
    <source>
        <dbReference type="ARBA" id="ARBA00015153"/>
    </source>
</evidence>
<reference evidence="23 24" key="1">
    <citation type="submission" date="2023-08" db="EMBL/GenBank/DDBJ databases">
        <title>Black Yeasts Isolated from many extreme environments.</title>
        <authorList>
            <person name="Coleine C."/>
            <person name="Stajich J.E."/>
            <person name="Selbmann L."/>
        </authorList>
    </citation>
    <scope>NUCLEOTIDE SEQUENCE [LARGE SCALE GENOMIC DNA]</scope>
    <source>
        <strain evidence="23 24">CCFEE 5910</strain>
    </source>
</reference>
<keyword evidence="12 23" id="KW-0560">Oxidoreductase</keyword>
<dbReference type="Proteomes" id="UP001309876">
    <property type="component" value="Unassembled WGS sequence"/>
</dbReference>
<feature type="region of interest" description="Disordered" evidence="20">
    <location>
        <begin position="1138"/>
        <end position="1223"/>
    </location>
</feature>
<dbReference type="EC" id="1.14.11.27" evidence="5"/>
<dbReference type="InterPro" id="IPR019786">
    <property type="entry name" value="Zinc_finger_PHD-type_CS"/>
</dbReference>
<evidence type="ECO:0000256" key="13">
    <source>
        <dbReference type="ARBA" id="ARBA00023004"/>
    </source>
</evidence>
<feature type="compositionally biased region" description="Basic and acidic residues" evidence="20">
    <location>
        <begin position="1181"/>
        <end position="1198"/>
    </location>
</feature>
<dbReference type="PROSITE" id="PS50016">
    <property type="entry name" value="ZF_PHD_2"/>
    <property type="match status" value="1"/>
</dbReference>
<evidence type="ECO:0000256" key="8">
    <source>
        <dbReference type="ARBA" id="ARBA00022771"/>
    </source>
</evidence>
<keyword evidence="15" id="KW-0804">Transcription</keyword>
<dbReference type="InterPro" id="IPR019787">
    <property type="entry name" value="Znf_PHD-finger"/>
</dbReference>
<evidence type="ECO:0000256" key="12">
    <source>
        <dbReference type="ARBA" id="ARBA00023002"/>
    </source>
</evidence>
<dbReference type="Pfam" id="PF17811">
    <property type="entry name" value="JHD"/>
    <property type="match status" value="1"/>
</dbReference>
<evidence type="ECO:0000256" key="2">
    <source>
        <dbReference type="ARBA" id="ARBA00003909"/>
    </source>
</evidence>
<comment type="catalytic activity">
    <reaction evidence="18">
        <text>N(6),N(6)-dimethyl-L-lysyl(36)-[histone H3] + 2 2-oxoglutarate + 2 O2 = L-lysyl(36)-[histone H3] + 2 formaldehyde + 2 succinate + 2 CO2</text>
        <dbReference type="Rhea" id="RHEA:42032"/>
        <dbReference type="Rhea" id="RHEA-COMP:9785"/>
        <dbReference type="Rhea" id="RHEA-COMP:9787"/>
        <dbReference type="ChEBI" id="CHEBI:15379"/>
        <dbReference type="ChEBI" id="CHEBI:16526"/>
        <dbReference type="ChEBI" id="CHEBI:16810"/>
        <dbReference type="ChEBI" id="CHEBI:16842"/>
        <dbReference type="ChEBI" id="CHEBI:29969"/>
        <dbReference type="ChEBI" id="CHEBI:30031"/>
        <dbReference type="ChEBI" id="CHEBI:61976"/>
        <dbReference type="EC" id="1.14.11.27"/>
    </reaction>
</comment>
<dbReference type="SMART" id="SM00558">
    <property type="entry name" value="JmjC"/>
    <property type="match status" value="1"/>
</dbReference>
<feature type="compositionally biased region" description="Polar residues" evidence="20">
    <location>
        <begin position="1140"/>
        <end position="1161"/>
    </location>
</feature>
<dbReference type="InterPro" id="IPR003347">
    <property type="entry name" value="JmjC_dom"/>
</dbReference>
<feature type="region of interest" description="Disordered" evidence="20">
    <location>
        <begin position="98"/>
        <end position="136"/>
    </location>
</feature>
<dbReference type="SUPFAM" id="SSF57903">
    <property type="entry name" value="FYVE/PHD zinc finger"/>
    <property type="match status" value="1"/>
</dbReference>
<evidence type="ECO:0000313" key="24">
    <source>
        <dbReference type="Proteomes" id="UP001309876"/>
    </source>
</evidence>
<feature type="region of interest" description="Disordered" evidence="20">
    <location>
        <begin position="1384"/>
        <end position="1471"/>
    </location>
</feature>
<comment type="caution">
    <text evidence="23">The sequence shown here is derived from an EMBL/GenBank/DDBJ whole genome shotgun (WGS) entry which is preliminary data.</text>
</comment>
<keyword evidence="10" id="KW-0156">Chromatin regulator</keyword>
<gene>
    <name evidence="23" type="primary">JHD1</name>
    <name evidence="23" type="ORF">LTR05_004604</name>
</gene>
<comment type="cofactor">
    <cofactor evidence="1">
        <name>Fe(2+)</name>
        <dbReference type="ChEBI" id="CHEBI:29033"/>
    </cofactor>
</comment>
<feature type="compositionally biased region" description="Basic and acidic residues" evidence="20">
    <location>
        <begin position="1454"/>
        <end position="1468"/>
    </location>
</feature>
<evidence type="ECO:0000256" key="10">
    <source>
        <dbReference type="ARBA" id="ARBA00022853"/>
    </source>
</evidence>